<evidence type="ECO:0000313" key="3">
    <source>
        <dbReference type="EMBL" id="QRW41816.1"/>
    </source>
</evidence>
<evidence type="ECO:0000256" key="2">
    <source>
        <dbReference type="SAM" id="MobiDB-lite"/>
    </source>
</evidence>
<reference evidence="3" key="1">
    <citation type="journal article" date="2020" name="bioRxiv">
        <title>Single mosquito metatranscriptomics identifies vectors, emerging pathogens and reservoirs in one assay.</title>
        <authorList>
            <person name="Batson J."/>
            <person name="Dudas G."/>
            <person name="Haas-Stapleton E."/>
            <person name="Kistler A.L."/>
            <person name="Li L.M."/>
            <person name="Logan P."/>
            <person name="Ratnasiri K."/>
            <person name="Retallack H."/>
        </authorList>
    </citation>
    <scope>NUCLEOTIDE SEQUENCE</scope>
    <source>
        <strain evidence="3">CMS002_032a_COAV</strain>
    </source>
</reference>
<organism evidence="3">
    <name type="scientific">Elisy virus</name>
    <dbReference type="NCBI Taxonomy" id="2800914"/>
    <lineage>
        <taxon>Viruses</taxon>
        <taxon>Riboviria</taxon>
        <taxon>Orthornavirae</taxon>
        <taxon>Negarnaviricota</taxon>
        <taxon>Haploviricotina</taxon>
        <taxon>Monjiviricetes</taxon>
        <taxon>Mononegavirales</taxon>
        <taxon>Rhabdoviridae</taxon>
        <taxon>Deltarhabdovirinae</taxon>
        <taxon>Stangrhavirus</taxon>
        <taxon>Stangrhavirus elisy</taxon>
    </lineage>
</organism>
<accession>A0A894KCZ9</accession>
<name>A0A894KCZ9_9RHAB</name>
<proteinExistence type="predicted"/>
<sequence length="521" mass="58507">MDKKLPSIESQISKNVEKITRDLGICPSAVVDRTCPKNLQQIIRNRVKIRGSLETIPFPPGAQEALVRIEQRQRAEEGYEDIKPVTTGAMSGQGKDKSTEEAPGGPGTSKSPEPPVLSMEQLREFVQTRNFPEAIPKAKTALAVWQLSCAYLQCRENCEKLREQVRADMESIKSYSEDTNDLDQVVQQLNLRIKDLERQVKERDSVIGRLEKENEDKAQMIASLSNTAQTRTDEETRTQVYNKLCQMHPSLVKDQWVSLDQASPLGYFTYPIFCFNGSFVNPYRSCSTESEVQDVNHNLNCSFPYMTIMTLSLIALPDPVKPALIRELGSAKTPLEFFLSLNAIARISPIMTQCIKVLRDARDKDDLRELSSSMNKVTNQLSLNHKTMISFLDQTEQHRNILVPVSKTIQGFIEKFPDTVPKIREMKPKAPATLVFLLHISGLTLALKGSDPKNAVLIKDKSCENKKAEDAFFTALSPQLPAIFSLLRDRYTAAAEALAQGLLLIDDDDVELQVKVEKYSG</sequence>
<evidence type="ECO:0000256" key="1">
    <source>
        <dbReference type="SAM" id="Coils"/>
    </source>
</evidence>
<protein>
    <submittedName>
        <fullName evidence="3">ORF2</fullName>
    </submittedName>
</protein>
<feature type="region of interest" description="Disordered" evidence="2">
    <location>
        <begin position="77"/>
        <end position="116"/>
    </location>
</feature>
<dbReference type="EMBL" id="MW434767">
    <property type="protein sequence ID" value="QRW41816.1"/>
    <property type="molecule type" value="Genomic_RNA"/>
</dbReference>
<feature type="coiled-coil region" evidence="1">
    <location>
        <begin position="179"/>
        <end position="227"/>
    </location>
</feature>
<keyword evidence="1" id="KW-0175">Coiled coil</keyword>